<proteinExistence type="predicted"/>
<dbReference type="PANTHER" id="PTHR42695">
    <property type="entry name" value="GLUTAMINE AMIDOTRANSFERASE YLR126C-RELATED"/>
    <property type="match status" value="1"/>
</dbReference>
<keyword evidence="3" id="KW-1185">Reference proteome</keyword>
<protein>
    <recommendedName>
        <fullName evidence="1">Glutamine amidotransferase domain-containing protein</fullName>
    </recommendedName>
</protein>
<dbReference type="PROSITE" id="PS51273">
    <property type="entry name" value="GATASE_TYPE_1"/>
    <property type="match status" value="1"/>
</dbReference>
<dbReference type="AlphaFoldDB" id="A0A8H7V9Z1"/>
<gene>
    <name evidence="2" type="ORF">INT47_000682</name>
</gene>
<accession>A0A8H7V9Z1</accession>
<dbReference type="CDD" id="cd01741">
    <property type="entry name" value="GATase1_1"/>
    <property type="match status" value="1"/>
</dbReference>
<name>A0A8H7V9Z1_9FUNG</name>
<dbReference type="GO" id="GO:0005829">
    <property type="term" value="C:cytosol"/>
    <property type="evidence" value="ECO:0007669"/>
    <property type="project" value="TreeGrafter"/>
</dbReference>
<dbReference type="Gene3D" id="3.40.50.880">
    <property type="match status" value="1"/>
</dbReference>
<evidence type="ECO:0000259" key="1">
    <source>
        <dbReference type="Pfam" id="PF00117"/>
    </source>
</evidence>
<dbReference type="EMBL" id="JAEPRD010000005">
    <property type="protein sequence ID" value="KAG2212705.1"/>
    <property type="molecule type" value="Genomic_DNA"/>
</dbReference>
<evidence type="ECO:0000313" key="3">
    <source>
        <dbReference type="Proteomes" id="UP000603453"/>
    </source>
</evidence>
<dbReference type="Pfam" id="PF00117">
    <property type="entry name" value="GATase"/>
    <property type="match status" value="1"/>
</dbReference>
<feature type="domain" description="Glutamine amidotransferase" evidence="1">
    <location>
        <begin position="61"/>
        <end position="213"/>
    </location>
</feature>
<sequence length="261" mass="29778">MAKQSLHLALLVCDTPLPEVVEKHGDYPKQYALVFEKAARNKNLDITWDFFDVVDAQNYPSLEDIQNKKYDAIVVTGSKYNAHDNTPWILKLVDFLHTLQSQPYSHIVKLVGICFGHQVLLRAAGGTTERNPKGWEVGYTEIELNSYGKEFFKTDKSKLRINQLHRDHVSVLPEGFKCLAFTKDNTDNHATVSDNRQCITIQGHPEFNRDTMKIVITKRTESGVLPEELSSKCLSTLAKIGPEMEDVWLVEKFLDFILNKL</sequence>
<evidence type="ECO:0000313" key="2">
    <source>
        <dbReference type="EMBL" id="KAG2212705.1"/>
    </source>
</evidence>
<dbReference type="InterPro" id="IPR029062">
    <property type="entry name" value="Class_I_gatase-like"/>
</dbReference>
<comment type="caution">
    <text evidence="2">The sequence shown here is derived from an EMBL/GenBank/DDBJ whole genome shotgun (WGS) entry which is preliminary data.</text>
</comment>
<reference evidence="2" key="1">
    <citation type="submission" date="2020-12" db="EMBL/GenBank/DDBJ databases">
        <title>Metabolic potential, ecology and presence of endohyphal bacteria is reflected in genomic diversity of Mucoromycotina.</title>
        <authorList>
            <person name="Muszewska A."/>
            <person name="Okrasinska A."/>
            <person name="Steczkiewicz K."/>
            <person name="Drgas O."/>
            <person name="Orlowska M."/>
            <person name="Perlinska-Lenart U."/>
            <person name="Aleksandrzak-Piekarczyk T."/>
            <person name="Szatraj K."/>
            <person name="Zielenkiewicz U."/>
            <person name="Pilsyk S."/>
            <person name="Malc E."/>
            <person name="Mieczkowski P."/>
            <person name="Kruszewska J.S."/>
            <person name="Biernat P."/>
            <person name="Pawlowska J."/>
        </authorList>
    </citation>
    <scope>NUCLEOTIDE SEQUENCE</scope>
    <source>
        <strain evidence="2">WA0000017839</strain>
    </source>
</reference>
<dbReference type="Proteomes" id="UP000603453">
    <property type="component" value="Unassembled WGS sequence"/>
</dbReference>
<dbReference type="SUPFAM" id="SSF52317">
    <property type="entry name" value="Class I glutamine amidotransferase-like"/>
    <property type="match status" value="1"/>
</dbReference>
<dbReference type="InterPro" id="IPR017926">
    <property type="entry name" value="GATASE"/>
</dbReference>
<dbReference type="InterPro" id="IPR044992">
    <property type="entry name" value="ChyE-like"/>
</dbReference>
<dbReference type="PANTHER" id="PTHR42695:SF5">
    <property type="entry name" value="GLUTAMINE AMIDOTRANSFERASE YLR126C-RELATED"/>
    <property type="match status" value="1"/>
</dbReference>
<dbReference type="GO" id="GO:0005634">
    <property type="term" value="C:nucleus"/>
    <property type="evidence" value="ECO:0007669"/>
    <property type="project" value="TreeGrafter"/>
</dbReference>
<dbReference type="OrthoDB" id="92161at2759"/>
<organism evidence="2 3">
    <name type="scientific">Mucor saturninus</name>
    <dbReference type="NCBI Taxonomy" id="64648"/>
    <lineage>
        <taxon>Eukaryota</taxon>
        <taxon>Fungi</taxon>
        <taxon>Fungi incertae sedis</taxon>
        <taxon>Mucoromycota</taxon>
        <taxon>Mucoromycotina</taxon>
        <taxon>Mucoromycetes</taxon>
        <taxon>Mucorales</taxon>
        <taxon>Mucorineae</taxon>
        <taxon>Mucoraceae</taxon>
        <taxon>Mucor</taxon>
    </lineage>
</organism>